<dbReference type="EMBL" id="LRDB01000012">
    <property type="protein sequence ID" value="KYG78726.1"/>
    <property type="molecule type" value="Genomic_DNA"/>
</dbReference>
<comment type="caution">
    <text evidence="1">The sequence shown here is derived from an EMBL/GenBank/DDBJ whole genome shotgun (WGS) entry which is preliminary data.</text>
</comment>
<dbReference type="Proteomes" id="UP000075615">
    <property type="component" value="Unassembled WGS sequence"/>
</dbReference>
<proteinExistence type="predicted"/>
<dbReference type="Gene3D" id="2.120.10.30">
    <property type="entry name" value="TolB, C-terminal domain"/>
    <property type="match status" value="1"/>
</dbReference>
<reference evidence="1 2" key="1">
    <citation type="submission" date="2016-01" db="EMBL/GenBank/DDBJ databases">
        <title>Genome sequencing of Roseivirga echinicomitans KMM 6058.</title>
        <authorList>
            <person name="Selvaratnam C."/>
            <person name="Thevarajoo S."/>
            <person name="Goh K.M."/>
            <person name="Ee R."/>
            <person name="Chan K.-G."/>
            <person name="Chong C.S."/>
        </authorList>
    </citation>
    <scope>NUCLEOTIDE SEQUENCE [LARGE SCALE GENOMIC DNA]</scope>
    <source>
        <strain evidence="1 2">KMM 6058</strain>
    </source>
</reference>
<evidence type="ECO:0008006" key="3">
    <source>
        <dbReference type="Google" id="ProtNLM"/>
    </source>
</evidence>
<evidence type="ECO:0000313" key="2">
    <source>
        <dbReference type="Proteomes" id="UP000075615"/>
    </source>
</evidence>
<gene>
    <name evidence="1" type="ORF">AWN68_03585</name>
</gene>
<sequence>MKYTIYVFAISVLLSSCSAGQERQSSKATNIPSDDFKSIPIHLDAEEVKLASAIEAVEIMQFEEGSEGLIDQVNLLSESAEHFVIVSRGYSTVFIFDKQGKFIRDFNHKGNGPEEYQPILNLWQEGDHIVVYSSIDNRALKYDSEGNFISSFKMEYPYTNVFPQKNGYVANLNTDDLDDRLVFLDENFKRRSTALPHFARQDFMQFTYNTFNEYKGNVDYRTVMSDTIFLVEGGQVRPLIKLDFGDNWLWKDPASLADFDKAMGLLNTEEKVWMLYSHLVGERYLYLWSSLSFRIGGDLRSIVDRETGAQFALNISKSEKELYTFTPIKWEGDKLLASMASYDAVEIIEKLAPGQVEYRTGTTLEGLESNENPVLMWVKFKDFN</sequence>
<dbReference type="Pfam" id="PF17170">
    <property type="entry name" value="DUF5128"/>
    <property type="match status" value="1"/>
</dbReference>
<dbReference type="AlphaFoldDB" id="A0A150XJ37"/>
<dbReference type="RefSeq" id="WP_068414302.1">
    <property type="nucleotide sequence ID" value="NZ_LRDB01000012.1"/>
</dbReference>
<dbReference type="STRING" id="296218.AWN68_03585"/>
<protein>
    <recommendedName>
        <fullName evidence="3">6-bladed beta-propeller</fullName>
    </recommendedName>
</protein>
<dbReference type="PROSITE" id="PS51257">
    <property type="entry name" value="PROKAR_LIPOPROTEIN"/>
    <property type="match status" value="1"/>
</dbReference>
<evidence type="ECO:0000313" key="1">
    <source>
        <dbReference type="EMBL" id="KYG78726.1"/>
    </source>
</evidence>
<dbReference type="OrthoDB" id="982554at2"/>
<accession>A0A150XJ37</accession>
<dbReference type="InterPro" id="IPR011042">
    <property type="entry name" value="6-blade_b-propeller_TolB-like"/>
</dbReference>
<keyword evidence="2" id="KW-1185">Reference proteome</keyword>
<name>A0A150XJ37_9BACT</name>
<organism evidence="1 2">
    <name type="scientific">Roseivirga echinicomitans</name>
    <dbReference type="NCBI Taxonomy" id="296218"/>
    <lineage>
        <taxon>Bacteria</taxon>
        <taxon>Pseudomonadati</taxon>
        <taxon>Bacteroidota</taxon>
        <taxon>Cytophagia</taxon>
        <taxon>Cytophagales</taxon>
        <taxon>Roseivirgaceae</taxon>
        <taxon>Roseivirga</taxon>
    </lineage>
</organism>